<proteinExistence type="predicted"/>
<accession>A0A820LTT9</accession>
<sequence>MIRQNPVSTESINNLLSVLNSFNLPVSLDTNVKETIVTIVNTLNSYPGSLLCAATILSHSVFSKLFVYYRLLLKEGRQLIHISNDTNQLTSLSELNT</sequence>
<name>A0A820LTT9_9BILA</name>
<evidence type="ECO:0000313" key="1">
    <source>
        <dbReference type="EMBL" id="CAF4362654.1"/>
    </source>
</evidence>
<evidence type="ECO:0000313" key="2">
    <source>
        <dbReference type="Proteomes" id="UP000663823"/>
    </source>
</evidence>
<dbReference type="AlphaFoldDB" id="A0A820LTT9"/>
<dbReference type="Proteomes" id="UP000663823">
    <property type="component" value="Unassembled WGS sequence"/>
</dbReference>
<reference evidence="1" key="1">
    <citation type="submission" date="2021-02" db="EMBL/GenBank/DDBJ databases">
        <authorList>
            <person name="Nowell W R."/>
        </authorList>
    </citation>
    <scope>NUCLEOTIDE SEQUENCE</scope>
</reference>
<comment type="caution">
    <text evidence="1">The sequence shown here is derived from an EMBL/GenBank/DDBJ whole genome shotgun (WGS) entry which is preliminary data.</text>
</comment>
<dbReference type="EMBL" id="CAJOAX010067648">
    <property type="protein sequence ID" value="CAF4362654.1"/>
    <property type="molecule type" value="Genomic_DNA"/>
</dbReference>
<organism evidence="1 2">
    <name type="scientific">Rotaria sordida</name>
    <dbReference type="NCBI Taxonomy" id="392033"/>
    <lineage>
        <taxon>Eukaryota</taxon>
        <taxon>Metazoa</taxon>
        <taxon>Spiralia</taxon>
        <taxon>Gnathifera</taxon>
        <taxon>Rotifera</taxon>
        <taxon>Eurotatoria</taxon>
        <taxon>Bdelloidea</taxon>
        <taxon>Philodinida</taxon>
        <taxon>Philodinidae</taxon>
        <taxon>Rotaria</taxon>
    </lineage>
</organism>
<feature type="non-terminal residue" evidence="1">
    <location>
        <position position="97"/>
    </location>
</feature>
<protein>
    <submittedName>
        <fullName evidence="1">Uncharacterized protein</fullName>
    </submittedName>
</protein>
<gene>
    <name evidence="1" type="ORF">OTI717_LOCUS43893</name>
</gene>